<name>A0ACC3DA78_9PEZI</name>
<sequence length="348" mass="38274">MSDESKLSNAGMPDSTTTSEPPKDATNQHSTEQPAESVNQAETAPSALEGDSEQPASTTNDVNTKPVAATTSDGWPTLPDTHPLGKFLAELKSIIEKVDYNEVYGITLNSSGDFHTKLILQKFLRANQNDLARAKDQLTATLQWRKEFQPLKAKEEVFSKEKFGALGYVTMLERVPDSVNKTDAATFNIYGAVKDNKKTFGDTNEFIRWRVALMELGLSKLNLSSATTPIPDFGQGPDPYQGIQVHDYLRVSFLRQDPLVKAASKKTIDLFGRVYPETLSRKFFVNVPVVMGWMFTAMKMVLSKETVKKFTVLSYGNQLSGELGPSVPKVYGGSGPGLEASGETPKYE</sequence>
<dbReference type="EMBL" id="JAWDJW010006553">
    <property type="protein sequence ID" value="KAK3064300.1"/>
    <property type="molecule type" value="Genomic_DNA"/>
</dbReference>
<evidence type="ECO:0000313" key="1">
    <source>
        <dbReference type="EMBL" id="KAK3064300.1"/>
    </source>
</evidence>
<keyword evidence="2" id="KW-1185">Reference proteome</keyword>
<dbReference type="Proteomes" id="UP001186974">
    <property type="component" value="Unassembled WGS sequence"/>
</dbReference>
<accession>A0ACC3DA78</accession>
<gene>
    <name evidence="1" type="primary">SFH5_2</name>
    <name evidence="1" type="ORF">LTS18_008430</name>
</gene>
<comment type="caution">
    <text evidence="1">The sequence shown here is derived from an EMBL/GenBank/DDBJ whole genome shotgun (WGS) entry which is preliminary data.</text>
</comment>
<proteinExistence type="predicted"/>
<protein>
    <submittedName>
        <fullName evidence="1">Non-classical phosphatidylinositol transfer protein (PITP)</fullName>
    </submittedName>
</protein>
<evidence type="ECO:0000313" key="2">
    <source>
        <dbReference type="Proteomes" id="UP001186974"/>
    </source>
</evidence>
<reference evidence="1" key="1">
    <citation type="submission" date="2024-09" db="EMBL/GenBank/DDBJ databases">
        <title>Black Yeasts Isolated from many extreme environments.</title>
        <authorList>
            <person name="Coleine C."/>
            <person name="Stajich J.E."/>
            <person name="Selbmann L."/>
        </authorList>
    </citation>
    <scope>NUCLEOTIDE SEQUENCE</scope>
    <source>
        <strain evidence="1">CCFEE 5737</strain>
    </source>
</reference>
<organism evidence="1 2">
    <name type="scientific">Coniosporium uncinatum</name>
    <dbReference type="NCBI Taxonomy" id="93489"/>
    <lineage>
        <taxon>Eukaryota</taxon>
        <taxon>Fungi</taxon>
        <taxon>Dikarya</taxon>
        <taxon>Ascomycota</taxon>
        <taxon>Pezizomycotina</taxon>
        <taxon>Dothideomycetes</taxon>
        <taxon>Dothideomycetes incertae sedis</taxon>
        <taxon>Coniosporium</taxon>
    </lineage>
</organism>